<dbReference type="InterPro" id="IPR036086">
    <property type="entry name" value="ParB/Sulfiredoxin_sf"/>
</dbReference>
<name>A0ABU3KT65_9BURK</name>
<organism evidence="1 2">
    <name type="scientific">Rhodoferax potami</name>
    <dbReference type="NCBI Taxonomy" id="3068338"/>
    <lineage>
        <taxon>Bacteria</taxon>
        <taxon>Pseudomonadati</taxon>
        <taxon>Pseudomonadota</taxon>
        <taxon>Betaproteobacteria</taxon>
        <taxon>Burkholderiales</taxon>
        <taxon>Comamonadaceae</taxon>
        <taxon>Rhodoferax</taxon>
    </lineage>
</organism>
<comment type="caution">
    <text evidence="1">The sequence shown here is derived from an EMBL/GenBank/DDBJ whole genome shotgun (WGS) entry which is preliminary data.</text>
</comment>
<accession>A0ABU3KT65</accession>
<dbReference type="InterPro" id="IPR050336">
    <property type="entry name" value="Chromosome_partition/occlusion"/>
</dbReference>
<evidence type="ECO:0000313" key="1">
    <source>
        <dbReference type="EMBL" id="MDT7520668.1"/>
    </source>
</evidence>
<dbReference type="EMBL" id="JAVBIK010000003">
    <property type="protein sequence ID" value="MDT7520668.1"/>
    <property type="molecule type" value="Genomic_DNA"/>
</dbReference>
<protein>
    <submittedName>
        <fullName evidence="1">ParB N-terminal domain-containing protein</fullName>
    </submittedName>
</protein>
<dbReference type="Gene3D" id="1.10.10.2830">
    <property type="match status" value="1"/>
</dbReference>
<dbReference type="SUPFAM" id="SSF110849">
    <property type="entry name" value="ParB/Sulfiredoxin"/>
    <property type="match status" value="1"/>
</dbReference>
<keyword evidence="2" id="KW-1185">Reference proteome</keyword>
<dbReference type="SUPFAM" id="SSF109709">
    <property type="entry name" value="KorB DNA-binding domain-like"/>
    <property type="match status" value="1"/>
</dbReference>
<dbReference type="RefSeq" id="WP_313876358.1">
    <property type="nucleotide sequence ID" value="NZ_JAVBIK010000003.1"/>
</dbReference>
<sequence length="313" mass="34594">MSTLPVATTATTPPQAMPGERALGFQAAKLALEGEDFVIGQNYIIPHQRIIRSKNNARIYYTAADLEETTESLIQNKQLQPALGYVKDGKVVLTDGGKRLQASAMAGIYTLEVKIIAEPETEAEEYEQSRLINLHRSAQSGIDDAFKWKELLDRGVYRTQEELATRLGVKPPQVSKILGITRIPERLIKTMVEHPSTSGWAMAYAVSQIFEAKVVQERGAEECEKIAEEIVDMATKGDLSRSQVEALIKKRMDGPKTRLQPLTNAINYGGIAGTLKVFPQRGQLDLSFTGLAPEKVTELEELIKKALSEQKAN</sequence>
<reference evidence="1 2" key="1">
    <citation type="submission" date="2023-08" db="EMBL/GenBank/DDBJ databases">
        <title>Rhodoferax potami sp. nov. and Rhodoferax mekongensis sp. nov., isolated from the Mekong River in Thailand.</title>
        <authorList>
            <person name="Kitikhun S."/>
            <person name="Charoenyingcharoen P."/>
            <person name="Siriarchawattana P."/>
            <person name="Likhitrattanapisal S."/>
            <person name="Nilsakha T."/>
            <person name="Chanpet A."/>
            <person name="Rattanawaree P."/>
            <person name="Ingsriswang S."/>
        </authorList>
    </citation>
    <scope>NUCLEOTIDE SEQUENCE [LARGE SCALE GENOMIC DNA]</scope>
    <source>
        <strain evidence="1 2">TBRC 17660</strain>
    </source>
</reference>
<dbReference type="Proteomes" id="UP001321700">
    <property type="component" value="Unassembled WGS sequence"/>
</dbReference>
<dbReference type="PANTHER" id="PTHR33375:SF1">
    <property type="entry name" value="CHROMOSOME-PARTITIONING PROTEIN PARB-RELATED"/>
    <property type="match status" value="1"/>
</dbReference>
<dbReference type="PANTHER" id="PTHR33375">
    <property type="entry name" value="CHROMOSOME-PARTITIONING PROTEIN PARB-RELATED"/>
    <property type="match status" value="1"/>
</dbReference>
<evidence type="ECO:0000313" key="2">
    <source>
        <dbReference type="Proteomes" id="UP001321700"/>
    </source>
</evidence>
<proteinExistence type="predicted"/>
<gene>
    <name evidence="1" type="ORF">RAE19_18585</name>
</gene>